<comment type="caution">
    <text evidence="2">The sequence shown here is derived from an EMBL/GenBank/DDBJ whole genome shotgun (WGS) entry which is preliminary data.</text>
</comment>
<keyword evidence="1" id="KW-1133">Transmembrane helix</keyword>
<proteinExistence type="predicted"/>
<evidence type="ECO:0000313" key="3">
    <source>
        <dbReference type="Proteomes" id="UP000682134"/>
    </source>
</evidence>
<evidence type="ECO:0000313" key="2">
    <source>
        <dbReference type="EMBL" id="MBP0725815.1"/>
    </source>
</evidence>
<reference evidence="2" key="1">
    <citation type="submission" date="2021-04" db="EMBL/GenBank/DDBJ databases">
        <title>Genome seq and assembly of Bacillus sp.</title>
        <authorList>
            <person name="Chhetri G."/>
        </authorList>
    </citation>
    <scope>NUCLEOTIDE SEQUENCE</scope>
    <source>
        <strain evidence="2">RG28</strain>
    </source>
</reference>
<gene>
    <name evidence="2" type="ORF">J5Y03_11600</name>
</gene>
<dbReference type="AlphaFoldDB" id="A0A940NJY4"/>
<dbReference type="EMBL" id="JAGIYQ010000007">
    <property type="protein sequence ID" value="MBP0725815.1"/>
    <property type="molecule type" value="Genomic_DNA"/>
</dbReference>
<keyword evidence="1" id="KW-0812">Transmembrane</keyword>
<feature type="transmembrane region" description="Helical" evidence="1">
    <location>
        <begin position="41"/>
        <end position="58"/>
    </location>
</feature>
<name>A0A940NJY4_9BACI</name>
<evidence type="ECO:0000256" key="1">
    <source>
        <dbReference type="SAM" id="Phobius"/>
    </source>
</evidence>
<organism evidence="2 3">
    <name type="scientific">Gottfriedia endophytica</name>
    <dbReference type="NCBI Taxonomy" id="2820819"/>
    <lineage>
        <taxon>Bacteria</taxon>
        <taxon>Bacillati</taxon>
        <taxon>Bacillota</taxon>
        <taxon>Bacilli</taxon>
        <taxon>Bacillales</taxon>
        <taxon>Bacillaceae</taxon>
        <taxon>Gottfriedia</taxon>
    </lineage>
</organism>
<accession>A0A940NJY4</accession>
<protein>
    <submittedName>
        <fullName evidence="2">Uncharacterized protein</fullName>
    </submittedName>
</protein>
<keyword evidence="1" id="KW-0472">Membrane</keyword>
<dbReference type="Proteomes" id="UP000682134">
    <property type="component" value="Unassembled WGS sequence"/>
</dbReference>
<dbReference type="RefSeq" id="WP_209405781.1">
    <property type="nucleotide sequence ID" value="NZ_JAGIYQ010000007.1"/>
</dbReference>
<feature type="transmembrane region" description="Helical" evidence="1">
    <location>
        <begin position="6"/>
        <end position="21"/>
    </location>
</feature>
<keyword evidence="3" id="KW-1185">Reference proteome</keyword>
<sequence length="59" mass="7165">MSGITGVLLGTLLLCVFDYMWFREESKRWQWFTKKTRMQKLGLLITVFIAFFILNYVFY</sequence>